<dbReference type="PANTHER" id="PTHR45790">
    <property type="entry name" value="SIROHEME SYNTHASE-RELATED"/>
    <property type="match status" value="1"/>
</dbReference>
<dbReference type="InterPro" id="IPR014777">
    <property type="entry name" value="4pyrrole_Mease_sub1"/>
</dbReference>
<dbReference type="InterPro" id="IPR000878">
    <property type="entry name" value="4pyrrol_Mease"/>
</dbReference>
<keyword evidence="6" id="KW-0627">Porphyrin biosynthesis</keyword>
<sequence>MKNAQVYLIGAGPGSLELLTLGAVRAIGLADALLIDDLVNPDVLEFARGNAQIIHVGKRGGCNSTPQAFIHKQMISLARAGKVVARIKGGDPFMFGRGGEELQALRQAGISVSVISGITSGMAVTASLNIPLTHRNCTHGVTFVTGHTQGAEEPNWQALAETGTTLVIYMGMSNLGHIVQQLIANGLPADIPAAAIQNGTLPNQRQVVTTLGQLESMVVAEKMASPAIVVIGEVVRFAEMTEQISQQLAA</sequence>
<keyword evidence="10" id="KW-1185">Reference proteome</keyword>
<dbReference type="GO" id="GO:0032259">
    <property type="term" value="P:methylation"/>
    <property type="evidence" value="ECO:0007669"/>
    <property type="project" value="UniProtKB-KW"/>
</dbReference>
<dbReference type="RefSeq" id="WP_239796525.1">
    <property type="nucleotide sequence ID" value="NZ_OU912926.1"/>
</dbReference>
<dbReference type="EMBL" id="OU912926">
    <property type="protein sequence ID" value="CAG9932621.1"/>
    <property type="molecule type" value="Genomic_DNA"/>
</dbReference>
<proteinExistence type="inferred from homology"/>
<gene>
    <name evidence="9" type="primary">cobA</name>
    <name evidence="9" type="ORF">NTG6680_1368</name>
</gene>
<dbReference type="InterPro" id="IPR006366">
    <property type="entry name" value="CobA/CysG_C"/>
</dbReference>
<dbReference type="NCBIfam" id="NF004790">
    <property type="entry name" value="PRK06136.1"/>
    <property type="match status" value="1"/>
</dbReference>
<evidence type="ECO:0000313" key="10">
    <source>
        <dbReference type="Proteomes" id="UP000839052"/>
    </source>
</evidence>
<dbReference type="InterPro" id="IPR014776">
    <property type="entry name" value="4pyrrole_Mease_sub2"/>
</dbReference>
<dbReference type="PROSITE" id="PS00839">
    <property type="entry name" value="SUMT_1"/>
    <property type="match status" value="1"/>
</dbReference>
<protein>
    <recommendedName>
        <fullName evidence="2">uroporphyrinogen-III C-methyltransferase</fullName>
        <ecNumber evidence="2">2.1.1.107</ecNumber>
    </recommendedName>
</protein>
<comment type="pathway">
    <text evidence="7">Porphyrin-containing compound metabolism; siroheme biosynthesis; precorrin-2 from uroporphyrinogen III: step 1/1.</text>
</comment>
<evidence type="ECO:0000256" key="4">
    <source>
        <dbReference type="ARBA" id="ARBA00022679"/>
    </source>
</evidence>
<dbReference type="CDD" id="cd11642">
    <property type="entry name" value="SUMT"/>
    <property type="match status" value="1"/>
</dbReference>
<name>A0ABM8YYQ9_9PROT</name>
<feature type="domain" description="Tetrapyrrole methylase" evidence="8">
    <location>
        <begin position="6"/>
        <end position="214"/>
    </location>
</feature>
<dbReference type="SUPFAM" id="SSF53790">
    <property type="entry name" value="Tetrapyrrole methylase"/>
    <property type="match status" value="1"/>
</dbReference>
<comment type="similarity">
    <text evidence="1">Belongs to the precorrin methyltransferase family.</text>
</comment>
<dbReference type="PANTHER" id="PTHR45790:SF3">
    <property type="entry name" value="S-ADENOSYL-L-METHIONINE-DEPENDENT UROPORPHYRINOGEN III METHYLTRANSFERASE, CHLOROPLASTIC"/>
    <property type="match status" value="1"/>
</dbReference>
<dbReference type="InterPro" id="IPR050161">
    <property type="entry name" value="Siro_Cobalamin_biosynth"/>
</dbReference>
<keyword evidence="4 9" id="KW-0808">Transferase</keyword>
<dbReference type="InterPro" id="IPR003043">
    <property type="entry name" value="Uropor_MeTrfase_CS"/>
</dbReference>
<reference evidence="9 10" key="1">
    <citation type="submission" date="2021-10" db="EMBL/GenBank/DDBJ databases">
        <authorList>
            <person name="Koch H."/>
        </authorList>
    </citation>
    <scope>NUCLEOTIDE SEQUENCE [LARGE SCALE GENOMIC DNA]</scope>
    <source>
        <strain evidence="9">6680</strain>
    </source>
</reference>
<dbReference type="EC" id="2.1.1.107" evidence="2"/>
<dbReference type="GO" id="GO:0004851">
    <property type="term" value="F:uroporphyrin-III C-methyltransferase activity"/>
    <property type="evidence" value="ECO:0007669"/>
    <property type="project" value="UniProtKB-EC"/>
</dbReference>
<dbReference type="NCBIfam" id="TIGR01469">
    <property type="entry name" value="cobA_cysG_Cterm"/>
    <property type="match status" value="1"/>
</dbReference>
<evidence type="ECO:0000256" key="6">
    <source>
        <dbReference type="ARBA" id="ARBA00023244"/>
    </source>
</evidence>
<evidence type="ECO:0000256" key="3">
    <source>
        <dbReference type="ARBA" id="ARBA00022603"/>
    </source>
</evidence>
<evidence type="ECO:0000259" key="8">
    <source>
        <dbReference type="Pfam" id="PF00590"/>
    </source>
</evidence>
<evidence type="ECO:0000256" key="2">
    <source>
        <dbReference type="ARBA" id="ARBA00012162"/>
    </source>
</evidence>
<accession>A0ABM8YYQ9</accession>
<dbReference type="Gene3D" id="3.30.950.10">
    <property type="entry name" value="Methyltransferase, Cobalt-precorrin-4 Transmethylase, Domain 2"/>
    <property type="match status" value="1"/>
</dbReference>
<evidence type="ECO:0000256" key="1">
    <source>
        <dbReference type="ARBA" id="ARBA00005879"/>
    </source>
</evidence>
<evidence type="ECO:0000256" key="7">
    <source>
        <dbReference type="ARBA" id="ARBA00025705"/>
    </source>
</evidence>
<organism evidence="9 10">
    <name type="scientific">Candidatus Nitrotoga arctica</name>
    <dbReference type="NCBI Taxonomy" id="453162"/>
    <lineage>
        <taxon>Bacteria</taxon>
        <taxon>Pseudomonadati</taxon>
        <taxon>Pseudomonadota</taxon>
        <taxon>Betaproteobacteria</taxon>
        <taxon>Nitrosomonadales</taxon>
        <taxon>Gallionellaceae</taxon>
        <taxon>Candidatus Nitrotoga</taxon>
    </lineage>
</organism>
<keyword evidence="5" id="KW-0949">S-adenosyl-L-methionine</keyword>
<evidence type="ECO:0000256" key="5">
    <source>
        <dbReference type="ARBA" id="ARBA00022691"/>
    </source>
</evidence>
<evidence type="ECO:0000313" key="9">
    <source>
        <dbReference type="EMBL" id="CAG9932621.1"/>
    </source>
</evidence>
<dbReference type="InterPro" id="IPR035996">
    <property type="entry name" value="4pyrrol_Methylase_sf"/>
</dbReference>
<keyword evidence="3 9" id="KW-0489">Methyltransferase</keyword>
<dbReference type="Gene3D" id="3.40.1010.10">
    <property type="entry name" value="Cobalt-precorrin-4 Transmethylase, Domain 1"/>
    <property type="match status" value="1"/>
</dbReference>
<dbReference type="Pfam" id="PF00590">
    <property type="entry name" value="TP_methylase"/>
    <property type="match status" value="1"/>
</dbReference>
<dbReference type="Proteomes" id="UP000839052">
    <property type="component" value="Chromosome"/>
</dbReference>